<dbReference type="Proteomes" id="UP001500466">
    <property type="component" value="Unassembled WGS sequence"/>
</dbReference>
<dbReference type="RefSeq" id="WP_345680151.1">
    <property type="nucleotide sequence ID" value="NZ_BAABHS010000041.1"/>
</dbReference>
<sequence length="401" mass="42618">MISTPDWGRTEPFEDIAGAVAIIGVGEAEHSKASGRTTTAIAAEAVSRAITDAGLTPADIDGIMWHPAFSEQFDDIAFRCHFGTEHAMWTSTEGGGMVWAGTAPVAAYRALASGRARYIINAFAVAWATQRSAMVGGPGQSHAQQLAKRQYEVPFGWFPQPTYFATIARRHMYEFGTTVDQLGAIAVHTRRHANLTRGAIMHDRPLTLDAYRASPLVVDPFRKEDCSLISDGGAAYIMTTPERARDLPQPVIEVAGAGLGTSETGGHWAQQSEITSTPQVFAAPAAYAMAGIKATDVDVLACYDPFTIVSLMQLEDLGFCAKGDGGPFAESGALAFDSGGVPYNTHGGLLSHSYVLGIAHVVELCRQLRGEANAQVPGAQIAAYGGYTGPQASTLILRRSR</sequence>
<dbReference type="InterPro" id="IPR002155">
    <property type="entry name" value="Thiolase"/>
</dbReference>
<evidence type="ECO:0000313" key="3">
    <source>
        <dbReference type="Proteomes" id="UP001500466"/>
    </source>
</evidence>
<proteinExistence type="predicted"/>
<accession>A0ABP9I7L2</accession>
<dbReference type="PANTHER" id="PTHR42870">
    <property type="entry name" value="ACETYL-COA C-ACETYLTRANSFERASE"/>
    <property type="match status" value="1"/>
</dbReference>
<keyword evidence="3" id="KW-1185">Reference proteome</keyword>
<comment type="caution">
    <text evidence="2">The sequence shown here is derived from an EMBL/GenBank/DDBJ whole genome shotgun (WGS) entry which is preliminary data.</text>
</comment>
<gene>
    <name evidence="2" type="ORF">GCM10023205_73190</name>
</gene>
<dbReference type="InterPro" id="IPR016039">
    <property type="entry name" value="Thiolase-like"/>
</dbReference>
<evidence type="ECO:0000259" key="1">
    <source>
        <dbReference type="Pfam" id="PF22691"/>
    </source>
</evidence>
<dbReference type="InterPro" id="IPR055140">
    <property type="entry name" value="Thiolase_C_2"/>
</dbReference>
<evidence type="ECO:0000313" key="2">
    <source>
        <dbReference type="EMBL" id="GAA4990830.1"/>
    </source>
</evidence>
<name>A0ABP9I7L2_9ACTN</name>
<protein>
    <submittedName>
        <fullName evidence="2">Lipid-transfer protein</fullName>
    </submittedName>
</protein>
<dbReference type="EMBL" id="BAABHS010000041">
    <property type="protein sequence ID" value="GAA4990830.1"/>
    <property type="molecule type" value="Genomic_DNA"/>
</dbReference>
<feature type="domain" description="Thiolase C-terminal" evidence="1">
    <location>
        <begin position="262"/>
        <end position="397"/>
    </location>
</feature>
<organism evidence="2 3">
    <name type="scientific">Yinghuangia aomiensis</name>
    <dbReference type="NCBI Taxonomy" id="676205"/>
    <lineage>
        <taxon>Bacteria</taxon>
        <taxon>Bacillati</taxon>
        <taxon>Actinomycetota</taxon>
        <taxon>Actinomycetes</taxon>
        <taxon>Kitasatosporales</taxon>
        <taxon>Streptomycetaceae</taxon>
        <taxon>Yinghuangia</taxon>
    </lineage>
</organism>
<dbReference type="Pfam" id="PF22691">
    <property type="entry name" value="Thiolase_C_1"/>
    <property type="match status" value="1"/>
</dbReference>
<dbReference type="PANTHER" id="PTHR42870:SF1">
    <property type="entry name" value="NON-SPECIFIC LIPID-TRANSFER PROTEIN-LIKE 2"/>
    <property type="match status" value="1"/>
</dbReference>
<dbReference type="PIRSF" id="PIRSF000429">
    <property type="entry name" value="Ac-CoA_Ac_transf"/>
    <property type="match status" value="1"/>
</dbReference>
<reference evidence="3" key="1">
    <citation type="journal article" date="2019" name="Int. J. Syst. Evol. Microbiol.">
        <title>The Global Catalogue of Microorganisms (GCM) 10K type strain sequencing project: providing services to taxonomists for standard genome sequencing and annotation.</title>
        <authorList>
            <consortium name="The Broad Institute Genomics Platform"/>
            <consortium name="The Broad Institute Genome Sequencing Center for Infectious Disease"/>
            <person name="Wu L."/>
            <person name="Ma J."/>
        </authorList>
    </citation>
    <scope>NUCLEOTIDE SEQUENCE [LARGE SCALE GENOMIC DNA]</scope>
    <source>
        <strain evidence="3">JCM 17986</strain>
    </source>
</reference>
<dbReference type="Gene3D" id="3.40.47.10">
    <property type="match status" value="1"/>
</dbReference>
<dbReference type="SUPFAM" id="SSF53901">
    <property type="entry name" value="Thiolase-like"/>
    <property type="match status" value="2"/>
</dbReference>
<dbReference type="CDD" id="cd00829">
    <property type="entry name" value="SCP-x_thiolase"/>
    <property type="match status" value="1"/>
</dbReference>